<gene>
    <name evidence="2" type="ORF">PL9631_610019</name>
</gene>
<name>A0A7Z9BTL9_9CYAN</name>
<keyword evidence="3" id="KW-1185">Reference proteome</keyword>
<evidence type="ECO:0000313" key="2">
    <source>
        <dbReference type="EMBL" id="VXD22041.1"/>
    </source>
</evidence>
<dbReference type="EMBL" id="CZCS02000203">
    <property type="protein sequence ID" value="VXD22041.1"/>
    <property type="molecule type" value="Genomic_DNA"/>
</dbReference>
<organism evidence="2 3">
    <name type="scientific">Planktothrix paucivesiculata PCC 9631</name>
    <dbReference type="NCBI Taxonomy" id="671071"/>
    <lineage>
        <taxon>Bacteria</taxon>
        <taxon>Bacillati</taxon>
        <taxon>Cyanobacteriota</taxon>
        <taxon>Cyanophyceae</taxon>
        <taxon>Oscillatoriophycideae</taxon>
        <taxon>Oscillatoriales</taxon>
        <taxon>Microcoleaceae</taxon>
        <taxon>Planktothrix</taxon>
    </lineage>
</organism>
<accession>A0A7Z9BTL9</accession>
<evidence type="ECO:0000256" key="1">
    <source>
        <dbReference type="SAM" id="MobiDB-lite"/>
    </source>
</evidence>
<evidence type="ECO:0000313" key="3">
    <source>
        <dbReference type="Proteomes" id="UP000182190"/>
    </source>
</evidence>
<sequence length="49" mass="5531">MDFNTPLVRLSYSFDQTIVRPATNIGNQLSVISKEKNDQPPIAEKTKKP</sequence>
<dbReference type="AlphaFoldDB" id="A0A7Z9BTL9"/>
<protein>
    <submittedName>
        <fullName evidence="2">Uncharacterized protein</fullName>
    </submittedName>
</protein>
<comment type="caution">
    <text evidence="2">The sequence shown here is derived from an EMBL/GenBank/DDBJ whole genome shotgun (WGS) entry which is preliminary data.</text>
</comment>
<proteinExistence type="predicted"/>
<dbReference type="Proteomes" id="UP000182190">
    <property type="component" value="Unassembled WGS sequence"/>
</dbReference>
<feature type="compositionally biased region" description="Basic and acidic residues" evidence="1">
    <location>
        <begin position="33"/>
        <end position="49"/>
    </location>
</feature>
<reference evidence="2" key="1">
    <citation type="submission" date="2019-10" db="EMBL/GenBank/DDBJ databases">
        <authorList>
            <consortium name="Genoscope - CEA"/>
            <person name="William W."/>
        </authorList>
    </citation>
    <scope>NUCLEOTIDE SEQUENCE [LARGE SCALE GENOMIC DNA]</scope>
    <source>
        <strain evidence="2">BBR_PRJEB10994</strain>
    </source>
</reference>
<feature type="region of interest" description="Disordered" evidence="1">
    <location>
        <begin position="30"/>
        <end position="49"/>
    </location>
</feature>